<dbReference type="GO" id="GO:0020037">
    <property type="term" value="F:heme binding"/>
    <property type="evidence" value="ECO:0007669"/>
    <property type="project" value="InterPro"/>
</dbReference>
<dbReference type="InterPro" id="IPR036909">
    <property type="entry name" value="Cyt_c-like_dom_sf"/>
</dbReference>
<feature type="domain" description="Cytochrome c" evidence="8">
    <location>
        <begin position="24"/>
        <end position="114"/>
    </location>
</feature>
<dbReference type="PANTHER" id="PTHR33751:SF9">
    <property type="entry name" value="CYTOCHROME C4"/>
    <property type="match status" value="1"/>
</dbReference>
<evidence type="ECO:0000259" key="8">
    <source>
        <dbReference type="PROSITE" id="PS51007"/>
    </source>
</evidence>
<dbReference type="AlphaFoldDB" id="A0A5R8Y2J8"/>
<evidence type="ECO:0000256" key="7">
    <source>
        <dbReference type="SAM" id="SignalP"/>
    </source>
</evidence>
<evidence type="ECO:0000313" key="10">
    <source>
        <dbReference type="Proteomes" id="UP000308901"/>
    </source>
</evidence>
<evidence type="ECO:0000313" key="9">
    <source>
        <dbReference type="EMBL" id="TLP39504.1"/>
    </source>
</evidence>
<proteinExistence type="predicted"/>
<dbReference type="SUPFAM" id="SSF46626">
    <property type="entry name" value="Cytochrome c"/>
    <property type="match status" value="2"/>
</dbReference>
<organism evidence="9 10">
    <name type="scientific">Arcobacter arenosus</name>
    <dbReference type="NCBI Taxonomy" id="2576037"/>
    <lineage>
        <taxon>Bacteria</taxon>
        <taxon>Pseudomonadati</taxon>
        <taxon>Campylobacterota</taxon>
        <taxon>Epsilonproteobacteria</taxon>
        <taxon>Campylobacterales</taxon>
        <taxon>Arcobacteraceae</taxon>
        <taxon>Arcobacter</taxon>
    </lineage>
</organism>
<keyword evidence="5 6" id="KW-0408">Iron</keyword>
<dbReference type="GO" id="GO:0009055">
    <property type="term" value="F:electron transfer activity"/>
    <property type="evidence" value="ECO:0007669"/>
    <property type="project" value="InterPro"/>
</dbReference>
<dbReference type="GO" id="GO:0046872">
    <property type="term" value="F:metal ion binding"/>
    <property type="evidence" value="ECO:0007669"/>
    <property type="project" value="UniProtKB-KW"/>
</dbReference>
<accession>A0A5R8Y2J8</accession>
<evidence type="ECO:0000256" key="2">
    <source>
        <dbReference type="ARBA" id="ARBA00022617"/>
    </source>
</evidence>
<evidence type="ECO:0000256" key="4">
    <source>
        <dbReference type="ARBA" id="ARBA00022982"/>
    </source>
</evidence>
<comment type="caution">
    <text evidence="9">The sequence shown here is derived from an EMBL/GenBank/DDBJ whole genome shotgun (WGS) entry which is preliminary data.</text>
</comment>
<dbReference type="RefSeq" id="WP_138152087.1">
    <property type="nucleotide sequence ID" value="NZ_CBDDKQ010000002.1"/>
</dbReference>
<keyword evidence="3 6" id="KW-0479">Metal-binding</keyword>
<keyword evidence="7" id="KW-0732">Signal</keyword>
<reference evidence="9 10" key="1">
    <citation type="submission" date="2019-05" db="EMBL/GenBank/DDBJ databases">
        <title>Arcobacter sp. nov., isolated from sea sediment.</title>
        <authorList>
            <person name="Kim W."/>
        </authorList>
    </citation>
    <scope>NUCLEOTIDE SEQUENCE [LARGE SCALE GENOMIC DNA]</scope>
    <source>
        <strain evidence="9 10">CAU 1517</strain>
    </source>
</reference>
<keyword evidence="10" id="KW-1185">Reference proteome</keyword>
<dbReference type="Gene3D" id="1.10.760.10">
    <property type="entry name" value="Cytochrome c-like domain"/>
    <property type="match status" value="2"/>
</dbReference>
<keyword evidence="4" id="KW-0249">Electron transport</keyword>
<dbReference type="Pfam" id="PF00034">
    <property type="entry name" value="Cytochrom_C"/>
    <property type="match status" value="2"/>
</dbReference>
<feature type="signal peptide" evidence="7">
    <location>
        <begin position="1"/>
        <end position="22"/>
    </location>
</feature>
<dbReference type="OrthoDB" id="9811395at2"/>
<feature type="chain" id="PRO_5024297737" evidence="7">
    <location>
        <begin position="23"/>
        <end position="220"/>
    </location>
</feature>
<feature type="domain" description="Cytochrome c" evidence="8">
    <location>
        <begin position="116"/>
        <end position="217"/>
    </location>
</feature>
<keyword evidence="1" id="KW-0813">Transport</keyword>
<dbReference type="EMBL" id="VANU01000002">
    <property type="protein sequence ID" value="TLP39504.1"/>
    <property type="molecule type" value="Genomic_DNA"/>
</dbReference>
<gene>
    <name evidence="9" type="ORF">FDK22_06430</name>
</gene>
<keyword evidence="2 6" id="KW-0349">Heme</keyword>
<evidence type="ECO:0000256" key="5">
    <source>
        <dbReference type="ARBA" id="ARBA00023004"/>
    </source>
</evidence>
<protein>
    <submittedName>
        <fullName evidence="9">C-type cytochrome</fullName>
    </submittedName>
</protein>
<name>A0A5R8Y2J8_9BACT</name>
<dbReference type="Proteomes" id="UP000308901">
    <property type="component" value="Unassembled WGS sequence"/>
</dbReference>
<dbReference type="PROSITE" id="PS51007">
    <property type="entry name" value="CYTC"/>
    <property type="match status" value="2"/>
</dbReference>
<evidence type="ECO:0000256" key="3">
    <source>
        <dbReference type="ARBA" id="ARBA00022723"/>
    </source>
</evidence>
<dbReference type="InterPro" id="IPR009056">
    <property type="entry name" value="Cyt_c-like_dom"/>
</dbReference>
<evidence type="ECO:0000256" key="1">
    <source>
        <dbReference type="ARBA" id="ARBA00022448"/>
    </source>
</evidence>
<dbReference type="PANTHER" id="PTHR33751">
    <property type="entry name" value="CBB3-TYPE CYTOCHROME C OXIDASE SUBUNIT FIXP"/>
    <property type="match status" value="1"/>
</dbReference>
<dbReference type="InterPro" id="IPR050597">
    <property type="entry name" value="Cytochrome_c_Oxidase_Subunit"/>
</dbReference>
<evidence type="ECO:0000256" key="6">
    <source>
        <dbReference type="PROSITE-ProRule" id="PRU00433"/>
    </source>
</evidence>
<sequence>MEIKKTIFLSFLASLITISASATENKYTNAEIYEQMCSNCHGVNGEGNPAKKGPALNDQTAHELELSLFELRAGGLNQSSGTEHEVMEHNMKKIIEKGMDYKPKEMAMYIFKSYNPDAVFYKEIKPNHKYTVSEIYGEMCAKCHGVNAEGNPAKKGPALNDMTAHEIESELYAIQNEGMNQSSGTNHEVMEHNQAKIEKKGMKYDPKEMAKYIEGHFYNK</sequence>